<dbReference type="EMBL" id="AAMIYH010000041">
    <property type="protein sequence ID" value="EDH8304461.1"/>
    <property type="molecule type" value="Genomic_DNA"/>
</dbReference>
<reference evidence="1" key="1">
    <citation type="submission" date="2019-10" db="EMBL/GenBank/DDBJ databases">
        <authorList>
            <person name="Ashton P.M."/>
            <person name="Dallman T."/>
            <person name="Nair S."/>
            <person name="De Pinna E."/>
            <person name="Peters T."/>
            <person name="Grant K."/>
        </authorList>
    </citation>
    <scope>NUCLEOTIDE SEQUENCE</scope>
    <source>
        <strain evidence="2">368335</strain>
        <strain evidence="1">816209</strain>
    </source>
</reference>
<evidence type="ECO:0000313" key="2">
    <source>
        <dbReference type="EMBL" id="EDH8304461.1"/>
    </source>
</evidence>
<evidence type="ECO:0000313" key="1">
    <source>
        <dbReference type="EMBL" id="EDD2825433.1"/>
    </source>
</evidence>
<organism evidence="1">
    <name type="scientific">Salmonella enterica subsp. enterica serovar Chester</name>
    <dbReference type="NCBI Taxonomy" id="149386"/>
    <lineage>
        <taxon>Bacteria</taxon>
        <taxon>Pseudomonadati</taxon>
        <taxon>Pseudomonadota</taxon>
        <taxon>Gammaproteobacteria</taxon>
        <taxon>Enterobacterales</taxon>
        <taxon>Enterobacteriaceae</taxon>
        <taxon>Salmonella</taxon>
    </lineage>
</organism>
<sequence>MSAHFVRFPDCQFVDRAEQLWHENGRMICCPVARTARLRGGRRGAKNCRHCASVPVTQTRRNRDRMWECRTAHARSDIPHLVRASPRHPANASRHAKKFRVPLTVLELVKQKIAGPRASGVGSDFVIDDGTGKTLGMVVGVTE</sequence>
<dbReference type="AlphaFoldDB" id="A0A5J1VS61"/>
<name>A0A5J1VS61_SALET</name>
<accession>A0A5J1VS61</accession>
<dbReference type="EMBL" id="AALTSX010000039">
    <property type="protein sequence ID" value="EDD2825433.1"/>
    <property type="molecule type" value="Genomic_DNA"/>
</dbReference>
<comment type="caution">
    <text evidence="1">The sequence shown here is derived from an EMBL/GenBank/DDBJ whole genome shotgun (WGS) entry which is preliminary data.</text>
</comment>
<proteinExistence type="predicted"/>
<protein>
    <submittedName>
        <fullName evidence="1">Uncharacterized protein</fullName>
    </submittedName>
</protein>
<gene>
    <name evidence="2" type="ORF">CB695_23735</name>
    <name evidence="1" type="ORF">GA754_23060</name>
</gene>